<protein>
    <submittedName>
        <fullName evidence="2">Uncharacterized protein</fullName>
    </submittedName>
</protein>
<proteinExistence type="predicted"/>
<evidence type="ECO:0000256" key="1">
    <source>
        <dbReference type="SAM" id="Phobius"/>
    </source>
</evidence>
<dbReference type="Proteomes" id="UP000324252">
    <property type="component" value="Unassembled WGS sequence"/>
</dbReference>
<sequence length="41" mass="4578">MQAIQTGARGLGLLVRLSWDRILFIGAIYICLAFASYLYSL</sequence>
<keyword evidence="3" id="KW-1185">Reference proteome</keyword>
<dbReference type="EMBL" id="FQZZ01000003">
    <property type="protein sequence ID" value="SHK04644.1"/>
    <property type="molecule type" value="Genomic_DNA"/>
</dbReference>
<reference evidence="2 3" key="1">
    <citation type="submission" date="2016-11" db="EMBL/GenBank/DDBJ databases">
        <authorList>
            <person name="Varghese N."/>
            <person name="Submissions S."/>
        </authorList>
    </citation>
    <scope>NUCLEOTIDE SEQUENCE [LARGE SCALE GENOMIC DNA]</scope>
    <source>
        <strain evidence="2 3">DSM 29620</strain>
    </source>
</reference>
<keyword evidence="1" id="KW-0472">Membrane</keyword>
<gene>
    <name evidence="2" type="ORF">SAMN05444142_10368</name>
</gene>
<feature type="transmembrane region" description="Helical" evidence="1">
    <location>
        <begin position="21"/>
        <end position="39"/>
    </location>
</feature>
<evidence type="ECO:0000313" key="3">
    <source>
        <dbReference type="Proteomes" id="UP000324252"/>
    </source>
</evidence>
<keyword evidence="1" id="KW-1133">Transmembrane helix</keyword>
<evidence type="ECO:0000313" key="2">
    <source>
        <dbReference type="EMBL" id="SHK04644.1"/>
    </source>
</evidence>
<keyword evidence="1" id="KW-0812">Transmembrane</keyword>
<name>A0A1H0LQ17_9RHOB</name>
<accession>A0A1H0LQ17</accession>
<dbReference type="AlphaFoldDB" id="A0A1H0LQ17"/>
<organism evidence="2 3">
    <name type="scientific">Lutimaribacter pacificus</name>
    <dbReference type="NCBI Taxonomy" id="391948"/>
    <lineage>
        <taxon>Bacteria</taxon>
        <taxon>Pseudomonadati</taxon>
        <taxon>Pseudomonadota</taxon>
        <taxon>Alphaproteobacteria</taxon>
        <taxon>Rhodobacterales</taxon>
        <taxon>Roseobacteraceae</taxon>
        <taxon>Lutimaribacter</taxon>
    </lineage>
</organism>